<dbReference type="InterPro" id="IPR013325">
    <property type="entry name" value="RNA_pol_sigma_r2"/>
</dbReference>
<dbReference type="HOGENOM" id="CLU_047691_3_1_9"/>
<keyword evidence="3" id="KW-0731">Sigma factor</keyword>
<gene>
    <name evidence="7" type="ORF">RUMTOR_02609</name>
</gene>
<evidence type="ECO:0000259" key="5">
    <source>
        <dbReference type="Pfam" id="PF04542"/>
    </source>
</evidence>
<evidence type="ECO:0000313" key="8">
    <source>
        <dbReference type="Proteomes" id="UP000003577"/>
    </source>
</evidence>
<comment type="similarity">
    <text evidence="1">Belongs to the sigma-70 factor family. ECF subfamily.</text>
</comment>
<proteinExistence type="inferred from homology"/>
<protein>
    <submittedName>
        <fullName evidence="7">Sigma-70 region 2</fullName>
    </submittedName>
</protein>
<dbReference type="GO" id="GO:0006352">
    <property type="term" value="P:DNA-templated transcription initiation"/>
    <property type="evidence" value="ECO:0007669"/>
    <property type="project" value="InterPro"/>
</dbReference>
<evidence type="ECO:0000256" key="4">
    <source>
        <dbReference type="ARBA" id="ARBA00023163"/>
    </source>
</evidence>
<dbReference type="SUPFAM" id="SSF88659">
    <property type="entry name" value="Sigma3 and sigma4 domains of RNA polymerase sigma factors"/>
    <property type="match status" value="1"/>
</dbReference>
<keyword evidence="2" id="KW-0805">Transcription regulation</keyword>
<reference evidence="7 8" key="1">
    <citation type="submission" date="2007-03" db="EMBL/GenBank/DDBJ databases">
        <authorList>
            <person name="Fulton L."/>
            <person name="Clifton S."/>
            <person name="Fulton B."/>
            <person name="Xu J."/>
            <person name="Minx P."/>
            <person name="Pepin K.H."/>
            <person name="Johnson M."/>
            <person name="Thiruvilangam P."/>
            <person name="Bhonagiri V."/>
            <person name="Nash W.E."/>
            <person name="Mardis E.R."/>
            <person name="Wilson R.K."/>
        </authorList>
    </citation>
    <scope>NUCLEOTIDE SEQUENCE [LARGE SCALE GENOMIC DNA]</scope>
    <source>
        <strain evidence="7 8">ATCC 27756</strain>
    </source>
</reference>
<dbReference type="InterPro" id="IPR013324">
    <property type="entry name" value="RNA_pol_sigma_r3/r4-like"/>
</dbReference>
<evidence type="ECO:0000256" key="1">
    <source>
        <dbReference type="ARBA" id="ARBA00010641"/>
    </source>
</evidence>
<dbReference type="GO" id="GO:0003677">
    <property type="term" value="F:DNA binding"/>
    <property type="evidence" value="ECO:0007669"/>
    <property type="project" value="InterPro"/>
</dbReference>
<dbReference type="InterPro" id="IPR007627">
    <property type="entry name" value="RNA_pol_sigma70_r2"/>
</dbReference>
<name>A5KQR8_9FIRM</name>
<organism evidence="7 8">
    <name type="scientific">[Ruminococcus] torques ATCC 27756</name>
    <dbReference type="NCBI Taxonomy" id="411460"/>
    <lineage>
        <taxon>Bacteria</taxon>
        <taxon>Bacillati</taxon>
        <taxon>Bacillota</taxon>
        <taxon>Clostridia</taxon>
        <taxon>Lachnospirales</taxon>
        <taxon>Lachnospiraceae</taxon>
        <taxon>Mediterraneibacter</taxon>
    </lineage>
</organism>
<comment type="caution">
    <text evidence="7">The sequence shown here is derived from an EMBL/GenBank/DDBJ whole genome shotgun (WGS) entry which is preliminary data.</text>
</comment>
<dbReference type="InterPro" id="IPR036388">
    <property type="entry name" value="WH-like_DNA-bd_sf"/>
</dbReference>
<dbReference type="AlphaFoldDB" id="A5KQR8"/>
<feature type="domain" description="RNA polymerase sigma-70 region 2" evidence="5">
    <location>
        <begin position="51"/>
        <end position="117"/>
    </location>
</feature>
<evidence type="ECO:0000256" key="2">
    <source>
        <dbReference type="ARBA" id="ARBA00023015"/>
    </source>
</evidence>
<dbReference type="Gene3D" id="1.10.10.10">
    <property type="entry name" value="Winged helix-like DNA-binding domain superfamily/Winged helix DNA-binding domain"/>
    <property type="match status" value="1"/>
</dbReference>
<keyword evidence="4" id="KW-0804">Transcription</keyword>
<sequence length="199" mass="22909">MLIKVLLYMKAYLSQCERDERRELMSAGIVDIQRQLIKKAKLGDTKAFSQLYAEIYKDLYRFALYMTKHTQDAEDAVSEAVISAYENISGLKKENSFKSWMFTILNNECKKILRKNGNTSNQVSEEDAKNLGAEEIDFAQRHDVKKAFESLEEEEQTIVAFSVFGGYRSEEIAEMLGKNPGTVRSRKSRAFGKMREMLD</sequence>
<dbReference type="Pfam" id="PF04542">
    <property type="entry name" value="Sigma70_r2"/>
    <property type="match status" value="1"/>
</dbReference>
<dbReference type="SUPFAM" id="SSF88946">
    <property type="entry name" value="Sigma2 domain of RNA polymerase sigma factors"/>
    <property type="match status" value="1"/>
</dbReference>
<dbReference type="InterPro" id="IPR039425">
    <property type="entry name" value="RNA_pol_sigma-70-like"/>
</dbReference>
<dbReference type="PANTHER" id="PTHR43133:SF51">
    <property type="entry name" value="RNA POLYMERASE SIGMA FACTOR"/>
    <property type="match status" value="1"/>
</dbReference>
<dbReference type="InterPro" id="IPR013249">
    <property type="entry name" value="RNA_pol_sigma70_r4_t2"/>
</dbReference>
<dbReference type="InterPro" id="IPR014284">
    <property type="entry name" value="RNA_pol_sigma-70_dom"/>
</dbReference>
<dbReference type="PaxDb" id="411460-RUMTOR_02609"/>
<reference evidence="7 8" key="2">
    <citation type="submission" date="2007-04" db="EMBL/GenBank/DDBJ databases">
        <title>Draft genome sequence of Ruminococcus torques (ATCC 27756).</title>
        <authorList>
            <person name="Sudarsanam P."/>
            <person name="Ley R."/>
            <person name="Guruge J."/>
            <person name="Turnbaugh P.J."/>
            <person name="Mahowald M."/>
            <person name="Liep D."/>
            <person name="Gordon J."/>
        </authorList>
    </citation>
    <scope>NUCLEOTIDE SEQUENCE [LARGE SCALE GENOMIC DNA]</scope>
    <source>
        <strain evidence="7 8">ATCC 27756</strain>
    </source>
</reference>
<dbReference type="Pfam" id="PF08281">
    <property type="entry name" value="Sigma70_r4_2"/>
    <property type="match status" value="1"/>
</dbReference>
<accession>A5KQR8</accession>
<evidence type="ECO:0000259" key="6">
    <source>
        <dbReference type="Pfam" id="PF08281"/>
    </source>
</evidence>
<dbReference type="Proteomes" id="UP000003577">
    <property type="component" value="Unassembled WGS sequence"/>
</dbReference>
<evidence type="ECO:0000313" key="7">
    <source>
        <dbReference type="EMBL" id="EDK23236.1"/>
    </source>
</evidence>
<dbReference type="Gene3D" id="1.10.1740.10">
    <property type="match status" value="1"/>
</dbReference>
<dbReference type="EMBL" id="AAVP02000018">
    <property type="protein sequence ID" value="EDK23236.1"/>
    <property type="molecule type" value="Genomic_DNA"/>
</dbReference>
<evidence type="ECO:0000256" key="3">
    <source>
        <dbReference type="ARBA" id="ARBA00023082"/>
    </source>
</evidence>
<dbReference type="GO" id="GO:0016987">
    <property type="term" value="F:sigma factor activity"/>
    <property type="evidence" value="ECO:0007669"/>
    <property type="project" value="UniProtKB-KW"/>
</dbReference>
<dbReference type="PANTHER" id="PTHR43133">
    <property type="entry name" value="RNA POLYMERASE ECF-TYPE SIGMA FACTO"/>
    <property type="match status" value="1"/>
</dbReference>
<dbReference type="NCBIfam" id="TIGR02937">
    <property type="entry name" value="sigma70-ECF"/>
    <property type="match status" value="1"/>
</dbReference>
<feature type="domain" description="RNA polymerase sigma factor 70 region 4 type 2" evidence="6">
    <location>
        <begin position="144"/>
        <end position="193"/>
    </location>
</feature>
<dbReference type="CDD" id="cd06171">
    <property type="entry name" value="Sigma70_r4"/>
    <property type="match status" value="1"/>
</dbReference>